<evidence type="ECO:0000313" key="1">
    <source>
        <dbReference type="EMBL" id="KAJ7412972.1"/>
    </source>
</evidence>
<keyword evidence="2" id="KW-1185">Reference proteome</keyword>
<protein>
    <submittedName>
        <fullName evidence="1">Uncharacterized protein</fullName>
    </submittedName>
</protein>
<dbReference type="EMBL" id="WHWB01034183">
    <property type="protein sequence ID" value="KAJ7412972.1"/>
    <property type="molecule type" value="Genomic_DNA"/>
</dbReference>
<organism evidence="1 2">
    <name type="scientific">Willisornis vidua</name>
    <name type="common">Xingu scale-backed antbird</name>
    <dbReference type="NCBI Taxonomy" id="1566151"/>
    <lineage>
        <taxon>Eukaryota</taxon>
        <taxon>Metazoa</taxon>
        <taxon>Chordata</taxon>
        <taxon>Craniata</taxon>
        <taxon>Vertebrata</taxon>
        <taxon>Euteleostomi</taxon>
        <taxon>Archelosauria</taxon>
        <taxon>Archosauria</taxon>
        <taxon>Dinosauria</taxon>
        <taxon>Saurischia</taxon>
        <taxon>Theropoda</taxon>
        <taxon>Coelurosauria</taxon>
        <taxon>Aves</taxon>
        <taxon>Neognathae</taxon>
        <taxon>Neoaves</taxon>
        <taxon>Telluraves</taxon>
        <taxon>Australaves</taxon>
        <taxon>Passeriformes</taxon>
        <taxon>Thamnophilidae</taxon>
        <taxon>Willisornis</taxon>
    </lineage>
</organism>
<reference evidence="1" key="1">
    <citation type="submission" date="2019-10" db="EMBL/GenBank/DDBJ databases">
        <authorList>
            <person name="Soares A.E.R."/>
            <person name="Aleixo A."/>
            <person name="Schneider P."/>
            <person name="Miyaki C.Y."/>
            <person name="Schneider M.P."/>
            <person name="Mello C."/>
            <person name="Vasconcelos A.T.R."/>
        </authorList>
    </citation>
    <scope>NUCLEOTIDE SEQUENCE</scope>
    <source>
        <tissue evidence="1">Muscle</tissue>
    </source>
</reference>
<proteinExistence type="predicted"/>
<evidence type="ECO:0000313" key="2">
    <source>
        <dbReference type="Proteomes" id="UP001145742"/>
    </source>
</evidence>
<accession>A0ABQ9D644</accession>
<gene>
    <name evidence="1" type="ORF">WISP_93791</name>
</gene>
<comment type="caution">
    <text evidence="1">The sequence shown here is derived from an EMBL/GenBank/DDBJ whole genome shotgun (WGS) entry which is preliminary data.</text>
</comment>
<dbReference type="Proteomes" id="UP001145742">
    <property type="component" value="Unassembled WGS sequence"/>
</dbReference>
<sequence>MRPVRILQCHVPGDAQGGDVLTMALSTNPALRLHQGAKHFPDLQPWRQLGCIPGGQGNAFSKQISMAGLSLPVECNQEIHGSDDAALLSIRGWHPGYCSETQKGEVQKSPSPSGSSAEDFLDYEELEYFPDQDMLKIQTISGASGVQIPGRNSLQKKQVQEPLEYLCLLGVMHQFVECPPNPTVYLFDEEGKAEQSRREEYPFLFLFMTATVL</sequence>
<name>A0ABQ9D644_9PASS</name>